<dbReference type="PANTHER" id="PTHR30146">
    <property type="entry name" value="LACI-RELATED TRANSCRIPTIONAL REPRESSOR"/>
    <property type="match status" value="1"/>
</dbReference>
<dbReference type="RefSeq" id="WP_024857916.1">
    <property type="nucleotide sequence ID" value="NZ_JEOB01000002.1"/>
</dbReference>
<keyword evidence="1" id="KW-0805">Transcription regulation</keyword>
<dbReference type="SMART" id="SM00345">
    <property type="entry name" value="HTH_GNTR"/>
    <property type="match status" value="1"/>
</dbReference>
<dbReference type="InterPro" id="IPR036390">
    <property type="entry name" value="WH_DNA-bd_sf"/>
</dbReference>
<keyword evidence="2" id="KW-0238">DNA-binding</keyword>
<dbReference type="OrthoDB" id="9813468at2"/>
<dbReference type="Proteomes" id="UP000021369">
    <property type="component" value="Unassembled WGS sequence"/>
</dbReference>
<dbReference type="Pfam" id="PF00392">
    <property type="entry name" value="GntR"/>
    <property type="match status" value="1"/>
</dbReference>
<evidence type="ECO:0000313" key="6">
    <source>
        <dbReference type="Proteomes" id="UP000021369"/>
    </source>
</evidence>
<evidence type="ECO:0000256" key="1">
    <source>
        <dbReference type="ARBA" id="ARBA00023015"/>
    </source>
</evidence>
<proteinExistence type="predicted"/>
<evidence type="ECO:0000256" key="3">
    <source>
        <dbReference type="ARBA" id="ARBA00023163"/>
    </source>
</evidence>
<comment type="caution">
    <text evidence="5">The sequence shown here is derived from an EMBL/GenBank/DDBJ whole genome shotgun (WGS) entry which is preliminary data.</text>
</comment>
<dbReference type="PRINTS" id="PR00035">
    <property type="entry name" value="HTHGNTR"/>
</dbReference>
<dbReference type="InterPro" id="IPR033532">
    <property type="entry name" value="AraR_ligand_bind_dom"/>
</dbReference>
<reference evidence="5 6" key="1">
    <citation type="submission" date="2013-06" db="EMBL/GenBank/DDBJ databases">
        <title>Rumen cellulosomics: divergent fiber-degrading strategies revealed by comparative genome-wide analysis of six Ruminococcal strains.</title>
        <authorList>
            <person name="Dassa B."/>
            <person name="Borovok I."/>
            <person name="Lamed R."/>
            <person name="Flint H."/>
            <person name="Yeoman C.J."/>
            <person name="White B."/>
            <person name="Bayer E.A."/>
        </authorList>
    </citation>
    <scope>NUCLEOTIDE SEQUENCE [LARGE SCALE GENOMIC DNA]</scope>
    <source>
        <strain evidence="5 6">SY3</strain>
    </source>
</reference>
<organism evidence="5 6">
    <name type="scientific">Ruminococcus albus SY3</name>
    <dbReference type="NCBI Taxonomy" id="1341156"/>
    <lineage>
        <taxon>Bacteria</taxon>
        <taxon>Bacillati</taxon>
        <taxon>Bacillota</taxon>
        <taxon>Clostridia</taxon>
        <taxon>Eubacteriales</taxon>
        <taxon>Oscillospiraceae</taxon>
        <taxon>Ruminococcus</taxon>
    </lineage>
</organism>
<dbReference type="Pfam" id="PF13377">
    <property type="entry name" value="Peripla_BP_3"/>
    <property type="match status" value="1"/>
</dbReference>
<name>A0A011WQQ3_RUMAL</name>
<feature type="domain" description="HTH gntR-type" evidence="4">
    <location>
        <begin position="3"/>
        <end position="71"/>
    </location>
</feature>
<dbReference type="SUPFAM" id="SSF53822">
    <property type="entry name" value="Periplasmic binding protein-like I"/>
    <property type="match status" value="1"/>
</dbReference>
<sequence>MDNYKYLMIVDWVKEHIASKGLKPNERFLTEKQLCEIHGVSRQTVRQALMLLESENVIVRVRGSGTFVGNRSAVSPSVSIRGSIGVISTYFSDYIFPHIVTGVESVLGSAGCTMQLAITHNQVYEETQALESMLANGVQGLIVEPSKSALPNPNMDLYAKLRREKIPLVFFNAKYPWADQPCVAMDDEAAGRTVTDYLFDCGHTKIAGVFALDDVQGHKRYSGFMQSCLTHGIRESERNVIWFATSEKNDIFSYTQDKLLGLLKDKSAVVCYNDKIAVKMLKLCRDNGIRVPEDISVVGIDDSRYASICEVPLTTVHHPQKKLGEAAAKLLLDMIEGRETSPKDMLFTPELVVRESVADLKMGSTIQSVQRKKGMK</sequence>
<dbReference type="CDD" id="cd01541">
    <property type="entry name" value="PBP1_AraR"/>
    <property type="match status" value="1"/>
</dbReference>
<accession>A0A011WQQ3</accession>
<dbReference type="PANTHER" id="PTHR30146:SF150">
    <property type="entry name" value="ARABINOSE METABOLISM TRANSCRIPTIONAL REPRESSOR"/>
    <property type="match status" value="1"/>
</dbReference>
<dbReference type="GO" id="GO:0003700">
    <property type="term" value="F:DNA-binding transcription factor activity"/>
    <property type="evidence" value="ECO:0007669"/>
    <property type="project" value="InterPro"/>
</dbReference>
<dbReference type="GO" id="GO:0000976">
    <property type="term" value="F:transcription cis-regulatory region binding"/>
    <property type="evidence" value="ECO:0007669"/>
    <property type="project" value="TreeGrafter"/>
</dbReference>
<dbReference type="AlphaFoldDB" id="A0A011WQQ3"/>
<dbReference type="SUPFAM" id="SSF46785">
    <property type="entry name" value="Winged helix' DNA-binding domain"/>
    <property type="match status" value="1"/>
</dbReference>
<gene>
    <name evidence="5" type="ORF">RASY3_05235</name>
</gene>
<dbReference type="InterPro" id="IPR046335">
    <property type="entry name" value="LacI/GalR-like_sensor"/>
</dbReference>
<dbReference type="InterPro" id="IPR028082">
    <property type="entry name" value="Peripla_BP_I"/>
</dbReference>
<dbReference type="InterPro" id="IPR036388">
    <property type="entry name" value="WH-like_DNA-bd_sf"/>
</dbReference>
<keyword evidence="6" id="KW-1185">Reference proteome</keyword>
<dbReference type="Gene3D" id="3.40.50.2300">
    <property type="match status" value="2"/>
</dbReference>
<dbReference type="CDD" id="cd07377">
    <property type="entry name" value="WHTH_GntR"/>
    <property type="match status" value="1"/>
</dbReference>
<dbReference type="PROSITE" id="PS50949">
    <property type="entry name" value="HTH_GNTR"/>
    <property type="match status" value="1"/>
</dbReference>
<protein>
    <submittedName>
        <fullName evidence="5">GntR family transcriptional regulator</fullName>
    </submittedName>
</protein>
<dbReference type="PATRIC" id="fig|1341156.4.peg.1465"/>
<keyword evidence="3" id="KW-0804">Transcription</keyword>
<dbReference type="InterPro" id="IPR000524">
    <property type="entry name" value="Tscrpt_reg_HTH_GntR"/>
</dbReference>
<evidence type="ECO:0000259" key="4">
    <source>
        <dbReference type="PROSITE" id="PS50949"/>
    </source>
</evidence>
<evidence type="ECO:0000256" key="2">
    <source>
        <dbReference type="ARBA" id="ARBA00023125"/>
    </source>
</evidence>
<dbReference type="Gene3D" id="1.10.10.10">
    <property type="entry name" value="Winged helix-like DNA-binding domain superfamily/Winged helix DNA-binding domain"/>
    <property type="match status" value="1"/>
</dbReference>
<dbReference type="EMBL" id="JEOB01000002">
    <property type="protein sequence ID" value="EXM39345.1"/>
    <property type="molecule type" value="Genomic_DNA"/>
</dbReference>
<evidence type="ECO:0000313" key="5">
    <source>
        <dbReference type="EMBL" id="EXM39345.1"/>
    </source>
</evidence>